<evidence type="ECO:0000313" key="1">
    <source>
        <dbReference type="EMBL" id="CUS06508.1"/>
    </source>
</evidence>
<keyword evidence="2" id="KW-1185">Reference proteome</keyword>
<sequence length="60" mass="6893">MKRETFYGICAVAGLLFGLSIVGSMDYQDEQQNVKAYCDGVRQNLHPDYNRNFDKLCIDK</sequence>
<dbReference type="OrthoDB" id="40703at10239"/>
<gene>
    <name evidence="1" type="primary">LOKI_47</name>
</gene>
<evidence type="ECO:0000313" key="2">
    <source>
        <dbReference type="Proteomes" id="UP000271981"/>
    </source>
</evidence>
<name>A0A0P1KL92_9CAUD</name>
<dbReference type="Proteomes" id="UP000271981">
    <property type="component" value="Genome"/>
</dbReference>
<dbReference type="KEGG" id="vg:40103133"/>
<dbReference type="RefSeq" id="YP_009626232.1">
    <property type="nucleotide sequence ID" value="NC_042137.1"/>
</dbReference>
<organism evidence="1 2">
    <name type="scientific">Acinetobacter phage Loki</name>
    <dbReference type="NCBI Taxonomy" id="1970374"/>
    <lineage>
        <taxon>Viruses</taxon>
        <taxon>Duplodnaviria</taxon>
        <taxon>Heunggongvirae</taxon>
        <taxon>Uroviricota</taxon>
        <taxon>Caudoviricetes</taxon>
        <taxon>Lokivirus</taxon>
        <taxon>Lokivirus loki</taxon>
    </lineage>
</organism>
<dbReference type="EMBL" id="LN890663">
    <property type="protein sequence ID" value="CUS06508.1"/>
    <property type="molecule type" value="Genomic_DNA"/>
</dbReference>
<proteinExistence type="predicted"/>
<dbReference type="GeneID" id="40103133"/>
<accession>A0A0P1KL92</accession>
<protein>
    <submittedName>
        <fullName evidence="1">Uncharacterized protein</fullName>
    </submittedName>
</protein>
<reference evidence="2" key="1">
    <citation type="submission" date="2015-10" db="EMBL/GenBank/DDBJ databases">
        <authorList>
            <person name="Turner D."/>
        </authorList>
    </citation>
    <scope>NUCLEOTIDE SEQUENCE [LARGE SCALE GENOMIC DNA]</scope>
</reference>